<accession>A0AAD0YBY0</accession>
<evidence type="ECO:0000256" key="1">
    <source>
        <dbReference type="ARBA" id="ARBA00022729"/>
    </source>
</evidence>
<dbReference type="Proteomes" id="UP000281741">
    <property type="component" value="Chromosome"/>
</dbReference>
<gene>
    <name evidence="3" type="ORF">EG349_09010</name>
    <name evidence="4" type="ORF">EG353_07060</name>
</gene>
<name>A0AAD0YBY0_9FLAO</name>
<dbReference type="RefSeq" id="WP_123854327.1">
    <property type="nucleotide sequence ID" value="NZ_CP033912.1"/>
</dbReference>
<proteinExistence type="predicted"/>
<evidence type="ECO:0000313" key="4">
    <source>
        <dbReference type="EMBL" id="AZA95333.1"/>
    </source>
</evidence>
<dbReference type="PANTHER" id="PTHR42754:SF1">
    <property type="entry name" value="LIPOPROTEIN"/>
    <property type="match status" value="1"/>
</dbReference>
<keyword evidence="6" id="KW-1185">Reference proteome</keyword>
<dbReference type="AlphaFoldDB" id="A0AAD0YBY0"/>
<organism evidence="3 5">
    <name type="scientific">Chryseobacterium shandongense</name>
    <dbReference type="NCBI Taxonomy" id="1493872"/>
    <lineage>
        <taxon>Bacteria</taxon>
        <taxon>Pseudomonadati</taxon>
        <taxon>Bacteroidota</taxon>
        <taxon>Flavobacteriia</taxon>
        <taxon>Flavobacteriales</taxon>
        <taxon>Weeksellaceae</taxon>
        <taxon>Chryseobacterium group</taxon>
        <taxon>Chryseobacterium</taxon>
    </lineage>
</organism>
<evidence type="ECO:0000259" key="2">
    <source>
        <dbReference type="Pfam" id="PF18962"/>
    </source>
</evidence>
<sequence length="564" mass="62609">MKIFSLLLIITTFSFFKSQTFDWQKSFGGTNYDQHVNHIQTPDGNYVFTGYTLSNNGDIAVNYGLNDAFLAKIDANGNYLWKKVYGGNNDDVPLNIINSNDNGVVLVSKSKSNSNTFSSNKGNNDLWVTKLDADGNITWNVPIAGSGNEEKAMVISTLNGYIISLVTNSSDFDFAHAGAVSKDVWIIKLDESGNILWKKRLQGSLDDDISKLKKIDNNEFLVLVNSLSGDGDFSANAAPNINKGFLLRFDTNGNLQLNAKIESADIQKPNLAYDVYLLNNEYVIGGKEMSVITYNNYDYNIFKALFYKMSATGNMIWRTNYITPTYPGNNEVAFIEKASDDNLVFFGMELNNNMVGNTWMIKMSNSGTIIKNTPLAYARTMHDLKKTSTDRFVLAVSYRNINIPALVGSYYFSFLFISPEGTTVDVFETIKSQQLIASNFSFSITGNDKVVSFLTESIPPVDSGNKANIFISSLPVPPVPIPPVLSVNEANEAGNKIYVYPNPATDFIKISEKMDILVLYDVTGKEIIKVKNSNIVDLKNISAGTYILRAKNKKADQSFKIIKK</sequence>
<dbReference type="SUPFAM" id="SSF50998">
    <property type="entry name" value="Quinoprotein alcohol dehydrogenase-like"/>
    <property type="match status" value="1"/>
</dbReference>
<feature type="domain" description="Secretion system C-terminal sorting" evidence="2">
    <location>
        <begin position="499"/>
        <end position="562"/>
    </location>
</feature>
<dbReference type="NCBIfam" id="TIGR04183">
    <property type="entry name" value="Por_Secre_tail"/>
    <property type="match status" value="1"/>
</dbReference>
<dbReference type="InterPro" id="IPR011047">
    <property type="entry name" value="Quinoprotein_ADH-like_sf"/>
</dbReference>
<dbReference type="EMBL" id="CP033915">
    <property type="protein sequence ID" value="AZA86917.1"/>
    <property type="molecule type" value="Genomic_DNA"/>
</dbReference>
<reference evidence="5 6" key="1">
    <citation type="submission" date="2018-11" db="EMBL/GenBank/DDBJ databases">
        <title>Proposal to divide the Flavobacteriaceae and reorganize its genera based on Amino Acid Identity values calculated from whole genome sequences.</title>
        <authorList>
            <person name="Nicholson A.C."/>
            <person name="Gulvik C.A."/>
            <person name="Whitney A.M."/>
            <person name="Humrighouse B.W."/>
            <person name="Bell M."/>
            <person name="Holmes B."/>
            <person name="Steigerwalt A.G."/>
            <person name="Villarma A."/>
            <person name="Sheth M."/>
            <person name="Batra D."/>
            <person name="Pryor J."/>
            <person name="Bernardet J.-F."/>
            <person name="Hugo C."/>
            <person name="Kampfer P."/>
            <person name="Newman J."/>
            <person name="McQuiston J.R."/>
        </authorList>
    </citation>
    <scope>NUCLEOTIDE SEQUENCE [LARGE SCALE GENOMIC DNA]</scope>
    <source>
        <strain evidence="3 5">G0207</strain>
        <strain evidence="4 6">H5143</strain>
    </source>
</reference>
<dbReference type="InterPro" id="IPR026444">
    <property type="entry name" value="Secre_tail"/>
</dbReference>
<dbReference type="PANTHER" id="PTHR42754">
    <property type="entry name" value="ENDOGLUCANASE"/>
    <property type="match status" value="1"/>
</dbReference>
<evidence type="ECO:0000313" key="6">
    <source>
        <dbReference type="Proteomes" id="UP000281741"/>
    </source>
</evidence>
<protein>
    <submittedName>
        <fullName evidence="3">T9SS C-terminal target domain-containing protein</fullName>
    </submittedName>
</protein>
<dbReference type="Pfam" id="PF18962">
    <property type="entry name" value="Por_Secre_tail"/>
    <property type="match status" value="1"/>
</dbReference>
<keyword evidence="1" id="KW-0732">Signal</keyword>
<evidence type="ECO:0000313" key="5">
    <source>
        <dbReference type="Proteomes" id="UP000274073"/>
    </source>
</evidence>
<dbReference type="Proteomes" id="UP000274073">
    <property type="component" value="Chromosome"/>
</dbReference>
<evidence type="ECO:0000313" key="3">
    <source>
        <dbReference type="EMBL" id="AZA86917.1"/>
    </source>
</evidence>
<dbReference type="EMBL" id="CP033912">
    <property type="protein sequence ID" value="AZA95333.1"/>
    <property type="molecule type" value="Genomic_DNA"/>
</dbReference>